<name>A0A0L6TVG7_9FIRM</name>
<keyword evidence="1" id="KW-1133">Transmembrane helix</keyword>
<comment type="caution">
    <text evidence="2">The sequence shown here is derived from an EMBL/GenBank/DDBJ whole genome shotgun (WGS) entry which is preliminary data.</text>
</comment>
<evidence type="ECO:0000313" key="2">
    <source>
        <dbReference type="EMBL" id="KNZ40253.1"/>
    </source>
</evidence>
<feature type="transmembrane region" description="Helical" evidence="1">
    <location>
        <begin position="54"/>
        <end position="72"/>
    </location>
</feature>
<reference evidence="3" key="1">
    <citation type="submission" date="2015-07" db="EMBL/GenBank/DDBJ databases">
        <title>Draft genome sequence of Acetobacterium bakii DSM 8293, a potential psychrophilic chemical producer through syngas fermentation.</title>
        <authorList>
            <person name="Song Y."/>
            <person name="Hwang S."/>
            <person name="Cho B.-K."/>
        </authorList>
    </citation>
    <scope>NUCLEOTIDE SEQUENCE [LARGE SCALE GENOMIC DNA]</scope>
    <source>
        <strain evidence="3">DSM 8239</strain>
    </source>
</reference>
<organism evidence="2 3">
    <name type="scientific">Acetobacterium bakii</name>
    <dbReference type="NCBI Taxonomy" id="52689"/>
    <lineage>
        <taxon>Bacteria</taxon>
        <taxon>Bacillati</taxon>
        <taxon>Bacillota</taxon>
        <taxon>Clostridia</taxon>
        <taxon>Eubacteriales</taxon>
        <taxon>Eubacteriaceae</taxon>
        <taxon>Acetobacterium</taxon>
    </lineage>
</organism>
<keyword evidence="1" id="KW-0472">Membrane</keyword>
<proteinExistence type="predicted"/>
<evidence type="ECO:0000313" key="3">
    <source>
        <dbReference type="Proteomes" id="UP000036873"/>
    </source>
</evidence>
<dbReference type="STRING" id="52689.AKG39_18570"/>
<dbReference type="Proteomes" id="UP000036873">
    <property type="component" value="Unassembled WGS sequence"/>
</dbReference>
<dbReference type="OrthoDB" id="9965154at2"/>
<evidence type="ECO:0000256" key="1">
    <source>
        <dbReference type="SAM" id="Phobius"/>
    </source>
</evidence>
<sequence length="80" mass="9072">MVKAVMPFTARNRVKFPSRCATVIAARHQSGTQSLSTEMIQRRVDQIIKVLQQLLELLSKAFLALMGVLFLCKKTALRRI</sequence>
<dbReference type="AlphaFoldDB" id="A0A0L6TVG7"/>
<dbReference type="EMBL" id="LGYO01000070">
    <property type="protein sequence ID" value="KNZ40253.1"/>
    <property type="molecule type" value="Genomic_DNA"/>
</dbReference>
<keyword evidence="3" id="KW-1185">Reference proteome</keyword>
<gene>
    <name evidence="2" type="ORF">AKG39_18570</name>
</gene>
<keyword evidence="1" id="KW-0812">Transmembrane</keyword>
<protein>
    <submittedName>
        <fullName evidence="2">Uncharacterized protein</fullName>
    </submittedName>
</protein>
<accession>A0A0L6TVG7</accession>